<evidence type="ECO:0000313" key="3">
    <source>
        <dbReference type="EMBL" id="RMY27661.1"/>
    </source>
</evidence>
<sequence>MLTQTLPTIGASHPTDPPSSLLHHLHPATYDKCPTTTPTPPSSPNPSSTFSALSTTPTGDIKIPHLPPELWLQIFPSILSSTTTRSKPFPQELTNLHLVCRGFHSLLLQHEASLVRNMLRTQTVNFPFPGGRPLESSSEPAQDREQDVGKDGSEGEATVERREERALHSLEDVRGLVFPFPTTSCLSTFGDLWLLRGRLESWMSLVRLGDVGGLGCSSVEGAGTGEEGTHDCGMQGDEDEEGISRRPPPAFFSSSSGRTFGSASLPSPAGGGSNNRSPFPCSPSSFTSTLESHTNRLTHLLSLPPISLALLLFKLRTALRVLRVLGPHPLRTTSTSPQRGPWDSPPQEVEVEEVWHDGNGMGLTSCEVEVVLEECVLLYGPEVLVGLMGKEEGEGDRERKAEGKWMDERWEMQRRGGQRRGRWAWRYGFFFFFFPPIFFFNFFLGFNLPFHLSFLFLPLSLSSFPSSLFPL</sequence>
<protein>
    <submittedName>
        <fullName evidence="3">Uncharacterized protein</fullName>
    </submittedName>
</protein>
<proteinExistence type="predicted"/>
<name>A0A3M7AJM4_HORWE</name>
<evidence type="ECO:0000313" key="4">
    <source>
        <dbReference type="Proteomes" id="UP000270230"/>
    </source>
</evidence>
<evidence type="ECO:0000256" key="1">
    <source>
        <dbReference type="SAM" id="MobiDB-lite"/>
    </source>
</evidence>
<comment type="caution">
    <text evidence="3">The sequence shown here is derived from an EMBL/GenBank/DDBJ whole genome shotgun (WGS) entry which is preliminary data.</text>
</comment>
<organism evidence="3 4">
    <name type="scientific">Hortaea werneckii</name>
    <name type="common">Black yeast</name>
    <name type="synonym">Cladosporium werneckii</name>
    <dbReference type="NCBI Taxonomy" id="91943"/>
    <lineage>
        <taxon>Eukaryota</taxon>
        <taxon>Fungi</taxon>
        <taxon>Dikarya</taxon>
        <taxon>Ascomycota</taxon>
        <taxon>Pezizomycotina</taxon>
        <taxon>Dothideomycetes</taxon>
        <taxon>Dothideomycetidae</taxon>
        <taxon>Mycosphaerellales</taxon>
        <taxon>Teratosphaeriaceae</taxon>
        <taxon>Hortaea</taxon>
    </lineage>
</organism>
<keyword evidence="2" id="KW-0472">Membrane</keyword>
<feature type="compositionally biased region" description="Basic and acidic residues" evidence="1">
    <location>
        <begin position="141"/>
        <end position="161"/>
    </location>
</feature>
<gene>
    <name evidence="3" type="ORF">D0865_15959</name>
</gene>
<keyword evidence="2" id="KW-1133">Transmembrane helix</keyword>
<feature type="region of interest" description="Disordered" evidence="1">
    <location>
        <begin position="220"/>
        <end position="285"/>
    </location>
</feature>
<dbReference type="Proteomes" id="UP000270230">
    <property type="component" value="Unassembled WGS sequence"/>
</dbReference>
<accession>A0A3M7AJM4</accession>
<feature type="compositionally biased region" description="Low complexity" evidence="1">
    <location>
        <begin position="251"/>
        <end position="268"/>
    </location>
</feature>
<feature type="transmembrane region" description="Helical" evidence="2">
    <location>
        <begin position="424"/>
        <end position="444"/>
    </location>
</feature>
<dbReference type="AlphaFoldDB" id="A0A3M7AJM4"/>
<evidence type="ECO:0000256" key="2">
    <source>
        <dbReference type="SAM" id="Phobius"/>
    </source>
</evidence>
<keyword evidence="2" id="KW-0812">Transmembrane</keyword>
<dbReference type="EMBL" id="QWIN01002893">
    <property type="protein sequence ID" value="RMY27661.1"/>
    <property type="molecule type" value="Genomic_DNA"/>
</dbReference>
<dbReference type="VEuPathDB" id="FungiDB:BTJ68_15529"/>
<feature type="region of interest" description="Disordered" evidence="1">
    <location>
        <begin position="1"/>
        <end position="59"/>
    </location>
</feature>
<reference evidence="3 4" key="1">
    <citation type="journal article" date="2018" name="BMC Genomics">
        <title>Genomic evidence for intraspecific hybridization in a clonal and extremely halotolerant yeast.</title>
        <authorList>
            <person name="Gostincar C."/>
            <person name="Stajich J.E."/>
            <person name="Zupancic J."/>
            <person name="Zalar P."/>
            <person name="Gunde-Cimerman N."/>
        </authorList>
    </citation>
    <scope>NUCLEOTIDE SEQUENCE [LARGE SCALE GENOMIC DNA]</scope>
    <source>
        <strain evidence="3 4">EXF-151</strain>
    </source>
</reference>
<feature type="region of interest" description="Disordered" evidence="1">
    <location>
        <begin position="126"/>
        <end position="161"/>
    </location>
</feature>
<dbReference type="OrthoDB" id="3930311at2759"/>